<dbReference type="PANTHER" id="PTHR33734">
    <property type="entry name" value="LYSM DOMAIN-CONTAINING GPI-ANCHORED PROTEIN 2"/>
    <property type="match status" value="1"/>
</dbReference>
<sequence>MQHKIKTGAVALAAAFLIAPMVLSNAPAQAAKGQQGVDWSKYQGNNGVFGSPQDKFSISQIGGYAGGLYDQSTYNTQVQYSIAQGKRAHTYIWWQGITDNGTANTVLNYFLPKVQTPKGSIVALDVESGYQNTAVLDNALNRIKQAGFTPVLYGYKNFLQNNINLTYLASKYALWLAEYPDYNVTKSPNYGYFPSADNIGIFQFTSTYNAGGLDGDVDLTGITDNGYKGTTTSSTGGTAVKPVTTTPAIAAGQAANNTAKSDIKVGDTVKVNFSASKWSTGESIPSWVKGQNYKVSEISGTKLLLSGINSWINRSNVEILSVTGTSTNTGSSYVVQSGDTLSSIAATYGTTVSALASLNNISNTNLISVGQRLTVKGSASTASNSNYYTVRSGDTLSAIAAAHGLNTAVLAAYNGITNYNLIYVGQQLKFTGGATTTSRTYTVRGGDTLSGIAYQLGTTTAALASRSGITNVNVIYPGQTLAY</sequence>
<dbReference type="GO" id="GO:0009253">
    <property type="term" value="P:peptidoglycan catabolic process"/>
    <property type="evidence" value="ECO:0007669"/>
    <property type="project" value="InterPro"/>
</dbReference>
<evidence type="ECO:0000256" key="2">
    <source>
        <dbReference type="ARBA" id="ARBA00022801"/>
    </source>
</evidence>
<evidence type="ECO:0000313" key="7">
    <source>
        <dbReference type="Proteomes" id="UP000078582"/>
    </source>
</evidence>
<protein>
    <submittedName>
        <fullName evidence="6">1,4-beta-N-acetylmuramidase</fullName>
    </submittedName>
</protein>
<dbReference type="AlphaFoldDB" id="A0A192H534"/>
<evidence type="ECO:0000256" key="4">
    <source>
        <dbReference type="SAM" id="SignalP"/>
    </source>
</evidence>
<dbReference type="STRING" id="375175.AYR53_11545"/>
<dbReference type="InterPro" id="IPR036779">
    <property type="entry name" value="LysM_dom_sf"/>
</dbReference>
<dbReference type="GeneID" id="42982896"/>
<dbReference type="GO" id="GO:0008932">
    <property type="term" value="F:lytic endotransglycosylase activity"/>
    <property type="evidence" value="ECO:0007669"/>
    <property type="project" value="TreeGrafter"/>
</dbReference>
<dbReference type="GO" id="GO:0016998">
    <property type="term" value="P:cell wall macromolecule catabolic process"/>
    <property type="evidence" value="ECO:0007669"/>
    <property type="project" value="InterPro"/>
</dbReference>
<dbReference type="Pfam" id="PF01183">
    <property type="entry name" value="Glyco_hydro_25"/>
    <property type="match status" value="1"/>
</dbReference>
<dbReference type="InterPro" id="IPR018392">
    <property type="entry name" value="LysM"/>
</dbReference>
<comment type="similarity">
    <text evidence="1">Belongs to the glycosyl hydrolase 25 family.</text>
</comment>
<dbReference type="Gene3D" id="3.10.350.10">
    <property type="entry name" value="LysM domain"/>
    <property type="match status" value="3"/>
</dbReference>
<proteinExistence type="inferred from homology"/>
<evidence type="ECO:0000313" key="6">
    <source>
        <dbReference type="EMBL" id="ANK63348.1"/>
    </source>
</evidence>
<dbReference type="SMART" id="SM00257">
    <property type="entry name" value="LysM"/>
    <property type="match status" value="3"/>
</dbReference>
<reference evidence="6 7" key="1">
    <citation type="submission" date="2016-03" db="EMBL/GenBank/DDBJ databases">
        <title>Pediococcus and Lactobacillus from brewery environment - whole genome sequencing and assembly.</title>
        <authorList>
            <person name="Behr J."/>
            <person name="Geissler A.J."/>
            <person name="Vogel R.F."/>
        </authorList>
    </citation>
    <scope>NUCLEOTIDE SEQUENCE [LARGE SCALE GENOMIC DNA]</scope>
    <source>
        <strain evidence="6 7">TMW 1.1989</strain>
    </source>
</reference>
<keyword evidence="2" id="KW-0378">Hydrolase</keyword>
<dbReference type="Proteomes" id="UP000078582">
    <property type="component" value="Chromosome"/>
</dbReference>
<dbReference type="SMART" id="SM00641">
    <property type="entry name" value="Glyco_25"/>
    <property type="match status" value="1"/>
</dbReference>
<dbReference type="PROSITE" id="PS51904">
    <property type="entry name" value="GLYCOSYL_HYDROL_F25_2"/>
    <property type="match status" value="1"/>
</dbReference>
<dbReference type="GO" id="GO:0003796">
    <property type="term" value="F:lysozyme activity"/>
    <property type="evidence" value="ECO:0007669"/>
    <property type="project" value="InterPro"/>
</dbReference>
<dbReference type="PROSITE" id="PS51782">
    <property type="entry name" value="LYSM"/>
    <property type="match status" value="3"/>
</dbReference>
<feature type="domain" description="LysM" evidence="5">
    <location>
        <begin position="331"/>
        <end position="375"/>
    </location>
</feature>
<keyword evidence="4" id="KW-0732">Signal</keyword>
<keyword evidence="7" id="KW-1185">Reference proteome</keyword>
<dbReference type="SUPFAM" id="SSF51445">
    <property type="entry name" value="(Trans)glycosidases"/>
    <property type="match status" value="1"/>
</dbReference>
<dbReference type="PANTHER" id="PTHR33734:SF22">
    <property type="entry name" value="MEMBRANE-BOUND LYTIC MUREIN TRANSGLYCOSYLASE D"/>
    <property type="match status" value="1"/>
</dbReference>
<accession>A0A192H534</accession>
<gene>
    <name evidence="6" type="ORF">AYR53_11545</name>
</gene>
<feature type="chain" id="PRO_5008252213" evidence="4">
    <location>
        <begin position="31"/>
        <end position="483"/>
    </location>
</feature>
<dbReference type="InterPro" id="IPR002053">
    <property type="entry name" value="Glyco_hydro_25"/>
</dbReference>
<evidence type="ECO:0000259" key="5">
    <source>
        <dbReference type="PROSITE" id="PS51782"/>
    </source>
</evidence>
<dbReference type="SUPFAM" id="SSF54106">
    <property type="entry name" value="LysM domain"/>
    <property type="match status" value="3"/>
</dbReference>
<feature type="signal peptide" evidence="4">
    <location>
        <begin position="1"/>
        <end position="30"/>
    </location>
</feature>
<dbReference type="EMBL" id="CP014873">
    <property type="protein sequence ID" value="ANK63348.1"/>
    <property type="molecule type" value="Genomic_DNA"/>
</dbReference>
<dbReference type="InterPro" id="IPR017853">
    <property type="entry name" value="GH"/>
</dbReference>
<keyword evidence="3" id="KW-0326">Glycosidase</keyword>
<dbReference type="CDD" id="cd00118">
    <property type="entry name" value="LysM"/>
    <property type="match status" value="3"/>
</dbReference>
<dbReference type="Gene3D" id="3.20.20.80">
    <property type="entry name" value="Glycosidases"/>
    <property type="match status" value="1"/>
</dbReference>
<dbReference type="Pfam" id="PF01476">
    <property type="entry name" value="LysM"/>
    <property type="match status" value="3"/>
</dbReference>
<name>A0A192H534_9LACO</name>
<evidence type="ECO:0000256" key="3">
    <source>
        <dbReference type="ARBA" id="ARBA00023295"/>
    </source>
</evidence>
<feature type="domain" description="LysM" evidence="5">
    <location>
        <begin position="386"/>
        <end position="430"/>
    </location>
</feature>
<dbReference type="InterPro" id="IPR018077">
    <property type="entry name" value="Glyco_hydro_fam25_subgr"/>
</dbReference>
<dbReference type="RefSeq" id="WP_068280252.1">
    <property type="nucleotide sequence ID" value="NZ_CP014873.1"/>
</dbReference>
<organism evidence="6 7">
    <name type="scientific">Loigolactobacillus backii</name>
    <dbReference type="NCBI Taxonomy" id="375175"/>
    <lineage>
        <taxon>Bacteria</taxon>
        <taxon>Bacillati</taxon>
        <taxon>Bacillota</taxon>
        <taxon>Bacilli</taxon>
        <taxon>Lactobacillales</taxon>
        <taxon>Lactobacillaceae</taxon>
        <taxon>Loigolactobacillus</taxon>
    </lineage>
</organism>
<feature type="domain" description="LysM" evidence="5">
    <location>
        <begin position="439"/>
        <end position="483"/>
    </location>
</feature>
<evidence type="ECO:0000256" key="1">
    <source>
        <dbReference type="ARBA" id="ARBA00010646"/>
    </source>
</evidence>
<dbReference type="OrthoDB" id="2327954at2"/>